<keyword evidence="5" id="KW-0571">Peptide transport</keyword>
<evidence type="ECO:0000256" key="4">
    <source>
        <dbReference type="ARBA" id="ARBA00022692"/>
    </source>
</evidence>
<gene>
    <name evidence="10" type="ORF">MG3_05592</name>
</gene>
<evidence type="ECO:0000313" key="10">
    <source>
        <dbReference type="EMBL" id="KGR04464.1"/>
    </source>
</evidence>
<dbReference type="PANTHER" id="PTHR22601">
    <property type="entry name" value="ISP4 LIKE PROTEIN"/>
    <property type="match status" value="1"/>
</dbReference>
<protein>
    <submittedName>
        <fullName evidence="10">Uncharacterized protein</fullName>
    </submittedName>
</protein>
<dbReference type="Proteomes" id="UP000030161">
    <property type="component" value="Unassembled WGS sequence"/>
</dbReference>
<comment type="caution">
    <text evidence="10">The sequence shown here is derived from an EMBL/GenBank/DDBJ whole genome shotgun (WGS) entry which is preliminary data.</text>
</comment>
<evidence type="ECO:0000256" key="5">
    <source>
        <dbReference type="ARBA" id="ARBA00022856"/>
    </source>
</evidence>
<evidence type="ECO:0000256" key="9">
    <source>
        <dbReference type="SAM" id="Phobius"/>
    </source>
</evidence>
<sequence length="261" mass="29784">MDEKNPTTELSVPNIEAVGSHLQVQDHEINLQAIISNPLSIGEVATTLTESQKWFVLKRLHFDALVSLDELPPQASFIFEKIEQMTTEEAVEILEKNIEEHETDVNIPENDLVLWKELVENSHKFTKVQLQEKLGSNSSSSVEGEKTADVEKGHEIVDWDLQVRLEAVLVAYWSPYPEVRAVTFPYDDPTIPAETFRVYLIAIIWTAIGAVINQFFVERQPAITLAMSVVQVFLYPSGLLCEWILPKWKFKIWKLSIDLNP</sequence>
<feature type="non-terminal residue" evidence="10">
    <location>
        <position position="261"/>
    </location>
</feature>
<name>A0AB34PND1_CANAX</name>
<keyword evidence="3" id="KW-0813">Transport</keyword>
<reference evidence="10 11" key="1">
    <citation type="submission" date="2013-12" db="EMBL/GenBank/DDBJ databases">
        <title>The Genome Sequence of Candida albicans P78048.</title>
        <authorList>
            <consortium name="The Broad Institute Genome Sequencing Platform"/>
            <consortium name="The Broad Institute Genome Sequencing Center for Infectious Disease"/>
            <person name="Cuomo C."/>
            <person name="Bennett R."/>
            <person name="Hirakawa M."/>
            <person name="Noverr M."/>
            <person name="Mitchell A."/>
            <person name="Young S.K."/>
            <person name="Zeng Q."/>
            <person name="Gargeya S."/>
            <person name="Fitzgerald M."/>
            <person name="Abouelleil A."/>
            <person name="Alvarado L."/>
            <person name="Berlin A.M."/>
            <person name="Chapman S.B."/>
            <person name="Dewar J."/>
            <person name="Goldberg J."/>
            <person name="Griggs A."/>
            <person name="Gujja S."/>
            <person name="Hansen M."/>
            <person name="Howarth C."/>
            <person name="Imamovic A."/>
            <person name="Larimer J."/>
            <person name="McCowan C."/>
            <person name="Murphy C."/>
            <person name="Pearson M."/>
            <person name="Priest M."/>
            <person name="Roberts A."/>
            <person name="Saif S."/>
            <person name="Shea T."/>
            <person name="Sykes S."/>
            <person name="Wortman J."/>
            <person name="Nusbaum C."/>
            <person name="Birren B."/>
        </authorList>
    </citation>
    <scope>NUCLEOTIDE SEQUENCE [LARGE SCALE GENOMIC DNA]</scope>
    <source>
        <strain evidence="10 11">P78048</strain>
    </source>
</reference>
<evidence type="ECO:0000256" key="8">
    <source>
        <dbReference type="ARBA" id="ARBA00023136"/>
    </source>
</evidence>
<keyword evidence="4 9" id="KW-0812">Transmembrane</keyword>
<keyword evidence="8 9" id="KW-0472">Membrane</keyword>
<accession>A0AB34PND1</accession>
<dbReference type="Pfam" id="PF03169">
    <property type="entry name" value="OPT"/>
    <property type="match status" value="1"/>
</dbReference>
<evidence type="ECO:0000256" key="6">
    <source>
        <dbReference type="ARBA" id="ARBA00022927"/>
    </source>
</evidence>
<dbReference type="GO" id="GO:0015031">
    <property type="term" value="P:protein transport"/>
    <property type="evidence" value="ECO:0007669"/>
    <property type="project" value="UniProtKB-KW"/>
</dbReference>
<dbReference type="GO" id="GO:0035673">
    <property type="term" value="F:oligopeptide transmembrane transporter activity"/>
    <property type="evidence" value="ECO:0007669"/>
    <property type="project" value="InterPro"/>
</dbReference>
<feature type="transmembrane region" description="Helical" evidence="9">
    <location>
        <begin position="198"/>
        <end position="216"/>
    </location>
</feature>
<dbReference type="AlphaFoldDB" id="A0AB34PND1"/>
<keyword evidence="6" id="KW-0653">Protein transport</keyword>
<keyword evidence="7 9" id="KW-1133">Transmembrane helix</keyword>
<evidence type="ECO:0000256" key="1">
    <source>
        <dbReference type="ARBA" id="ARBA00004141"/>
    </source>
</evidence>
<evidence type="ECO:0000256" key="2">
    <source>
        <dbReference type="ARBA" id="ARBA00008807"/>
    </source>
</evidence>
<comment type="similarity">
    <text evidence="2">Belongs to the oligopeptide OPT transporter family.</text>
</comment>
<comment type="subcellular location">
    <subcellularLocation>
        <location evidence="1">Membrane</location>
        <topology evidence="1">Multi-pass membrane protein</topology>
    </subcellularLocation>
</comment>
<feature type="transmembrane region" description="Helical" evidence="9">
    <location>
        <begin position="222"/>
        <end position="245"/>
    </location>
</feature>
<evidence type="ECO:0000313" key="11">
    <source>
        <dbReference type="Proteomes" id="UP000030161"/>
    </source>
</evidence>
<dbReference type="InterPro" id="IPR004813">
    <property type="entry name" value="OPT"/>
</dbReference>
<organism evidence="10 11">
    <name type="scientific">Candida albicans P78048</name>
    <dbReference type="NCBI Taxonomy" id="1094989"/>
    <lineage>
        <taxon>Eukaryota</taxon>
        <taxon>Fungi</taxon>
        <taxon>Dikarya</taxon>
        <taxon>Ascomycota</taxon>
        <taxon>Saccharomycotina</taxon>
        <taxon>Pichiomycetes</taxon>
        <taxon>Debaryomycetaceae</taxon>
        <taxon>Candida/Lodderomyces clade</taxon>
        <taxon>Candida</taxon>
    </lineage>
</organism>
<proteinExistence type="inferred from homology"/>
<dbReference type="InterPro" id="IPR004648">
    <property type="entry name" value="Oligpept_transpt"/>
</dbReference>
<dbReference type="GO" id="GO:0016020">
    <property type="term" value="C:membrane"/>
    <property type="evidence" value="ECO:0007669"/>
    <property type="project" value="UniProtKB-SubCell"/>
</dbReference>
<evidence type="ECO:0000256" key="3">
    <source>
        <dbReference type="ARBA" id="ARBA00022448"/>
    </source>
</evidence>
<dbReference type="EMBL" id="AJIX01000042">
    <property type="protein sequence ID" value="KGR04464.1"/>
    <property type="molecule type" value="Genomic_DNA"/>
</dbReference>
<evidence type="ECO:0000256" key="7">
    <source>
        <dbReference type="ARBA" id="ARBA00022989"/>
    </source>
</evidence>